<evidence type="ECO:0000313" key="1">
    <source>
        <dbReference type="Ensembl" id="ENSLCNP00005023749.1"/>
    </source>
</evidence>
<dbReference type="Proteomes" id="UP000472241">
    <property type="component" value="Unplaced"/>
</dbReference>
<reference evidence="1" key="2">
    <citation type="submission" date="2025-09" db="UniProtKB">
        <authorList>
            <consortium name="Ensembl"/>
        </authorList>
    </citation>
    <scope>IDENTIFICATION</scope>
</reference>
<dbReference type="AlphaFoldDB" id="A0A667HV00"/>
<protein>
    <submittedName>
        <fullName evidence="1">Beta-1,4-galactosyltransferase 4</fullName>
    </submittedName>
</protein>
<name>A0A667HV00_LYNCA</name>
<reference evidence="1" key="1">
    <citation type="submission" date="2025-08" db="UniProtKB">
        <authorList>
            <consortium name="Ensembl"/>
        </authorList>
    </citation>
    <scope>IDENTIFICATION</scope>
</reference>
<gene>
    <name evidence="1" type="primary">B4GALT4</name>
</gene>
<sequence length="63" mass="7076">MANFNKVLVWGKGKTLTQEASVKEADLNNCPSVSPYLRGQNKLVFKPDLTLEEVEEIRLLNVS</sequence>
<organism evidence="1 2">
    <name type="scientific">Lynx canadensis</name>
    <name type="common">Canada lynx</name>
    <name type="synonym">Felis canadensis</name>
    <dbReference type="NCBI Taxonomy" id="61383"/>
    <lineage>
        <taxon>Eukaryota</taxon>
        <taxon>Metazoa</taxon>
        <taxon>Chordata</taxon>
        <taxon>Craniata</taxon>
        <taxon>Vertebrata</taxon>
        <taxon>Euteleostomi</taxon>
        <taxon>Mammalia</taxon>
        <taxon>Eutheria</taxon>
        <taxon>Laurasiatheria</taxon>
        <taxon>Carnivora</taxon>
        <taxon>Feliformia</taxon>
        <taxon>Felidae</taxon>
        <taxon>Felinae</taxon>
        <taxon>Lynx</taxon>
    </lineage>
</organism>
<proteinExistence type="predicted"/>
<accession>A0A667HV00</accession>
<keyword evidence="2" id="KW-1185">Reference proteome</keyword>
<evidence type="ECO:0000313" key="2">
    <source>
        <dbReference type="Proteomes" id="UP000472241"/>
    </source>
</evidence>
<dbReference type="Ensembl" id="ENSLCNT00005026524.1">
    <property type="protein sequence ID" value="ENSLCNP00005023749.1"/>
    <property type="gene ID" value="ENSLCNG00005015424.1"/>
</dbReference>